<dbReference type="Proteomes" id="UP000320231">
    <property type="component" value="Chromosome"/>
</dbReference>
<dbReference type="AlphaFoldDB" id="A0A455UDD8"/>
<gene>
    <name evidence="2" type="ORF">HSBAA_55680</name>
</gene>
<sequence length="109" mass="12319">MEHSDLEGHIAEGQQLPAQAMAPLRGSLTAAQEELSRQPIDERVYAALKVAGSRQGEPLDLRRSVGTLFDTVFMARNDNPNHVRLPHLVTRDGFENYFYKSLSEPQSWR</sequence>
<dbReference type="KEGG" id="hsr:HSBAA_55680"/>
<organism evidence="2 3">
    <name type="scientific">Vreelandella sulfidaeris</name>
    <dbReference type="NCBI Taxonomy" id="115553"/>
    <lineage>
        <taxon>Bacteria</taxon>
        <taxon>Pseudomonadati</taxon>
        <taxon>Pseudomonadota</taxon>
        <taxon>Gammaproteobacteria</taxon>
        <taxon>Oceanospirillales</taxon>
        <taxon>Halomonadaceae</taxon>
        <taxon>Vreelandella</taxon>
    </lineage>
</organism>
<evidence type="ECO:0000259" key="1">
    <source>
        <dbReference type="Pfam" id="PF06761"/>
    </source>
</evidence>
<feature type="domain" description="IcmF-related" evidence="1">
    <location>
        <begin position="6"/>
        <end position="104"/>
    </location>
</feature>
<evidence type="ECO:0000313" key="2">
    <source>
        <dbReference type="EMBL" id="BBI64262.1"/>
    </source>
</evidence>
<dbReference type="Pfam" id="PF06761">
    <property type="entry name" value="IcmF-related"/>
    <property type="match status" value="1"/>
</dbReference>
<dbReference type="InterPro" id="IPR009612">
    <property type="entry name" value="IcmF-rel"/>
</dbReference>
<protein>
    <recommendedName>
        <fullName evidence="1">IcmF-related domain-containing protein</fullName>
    </recommendedName>
</protein>
<proteinExistence type="predicted"/>
<reference evidence="2 3" key="1">
    <citation type="journal article" date="2019" name="Microbiol. Resour. Announc.">
        <title>Complete Genome Sequence of Halomonas sulfidaeris Strain Esulfide1 Isolated from a Metal Sulfide Rock at a Depth of 2,200 Meters, Obtained Using Nanopore Sequencing.</title>
        <authorList>
            <person name="Saito M."/>
            <person name="Nishigata A."/>
            <person name="Galipon J."/>
            <person name="Arakawa K."/>
        </authorList>
    </citation>
    <scope>NUCLEOTIDE SEQUENCE [LARGE SCALE GENOMIC DNA]</scope>
    <source>
        <strain evidence="2 3">ATCC BAA-803</strain>
    </source>
</reference>
<name>A0A455UDD8_9GAMM</name>
<accession>A0A455UDD8</accession>
<evidence type="ECO:0000313" key="3">
    <source>
        <dbReference type="Proteomes" id="UP000320231"/>
    </source>
</evidence>
<dbReference type="EMBL" id="AP019514">
    <property type="protein sequence ID" value="BBI64262.1"/>
    <property type="molecule type" value="Genomic_DNA"/>
</dbReference>